<gene>
    <name evidence="2" type="primary">35</name>
    <name evidence="2" type="ORF">SEA_MOLLYMUR_35</name>
</gene>
<dbReference type="EMBL" id="MK977705">
    <property type="protein sequence ID" value="QDF15396.1"/>
    <property type="molecule type" value="Genomic_DNA"/>
</dbReference>
<name>A0A4Y6EDK1_9CAUD</name>
<sequence length="156" mass="17328">MLITKFLKWVDSESLRLPQAIIYSAFWLAGLYMLTLNRTPSIVTDAMGSGWHFGWTIMLFACPMIVLFGYRMTDQYAGLSLQLGSNAAITLCLLAYGGSLIEQGQVGKGTFALFTTLALCLVTSIITLRDWRRLQLIEAVAKELIATKADDTDHEL</sequence>
<accession>A0A4Y6EDK1</accession>
<evidence type="ECO:0000313" key="2">
    <source>
        <dbReference type="EMBL" id="QDF15396.1"/>
    </source>
</evidence>
<dbReference type="KEGG" id="vg:77943117"/>
<keyword evidence="1" id="KW-0472">Membrane</keyword>
<organism evidence="2 3">
    <name type="scientific">Gordonia phage Mollymur</name>
    <dbReference type="NCBI Taxonomy" id="2590895"/>
    <lineage>
        <taxon>Viruses</taxon>
        <taxon>Duplodnaviria</taxon>
        <taxon>Heunggongvirae</taxon>
        <taxon>Uroviricota</taxon>
        <taxon>Caudoviricetes</taxon>
        <taxon>Mollymurvirus</taxon>
        <taxon>Mollymurvirus mollymur</taxon>
    </lineage>
</organism>
<dbReference type="RefSeq" id="YP_010667007.1">
    <property type="nucleotide sequence ID" value="NC_070948.1"/>
</dbReference>
<evidence type="ECO:0000256" key="1">
    <source>
        <dbReference type="SAM" id="Phobius"/>
    </source>
</evidence>
<feature type="transmembrane region" description="Helical" evidence="1">
    <location>
        <begin position="109"/>
        <end position="128"/>
    </location>
</feature>
<feature type="transmembrane region" description="Helical" evidence="1">
    <location>
        <begin position="77"/>
        <end position="97"/>
    </location>
</feature>
<dbReference type="Proteomes" id="UP000319811">
    <property type="component" value="Segment"/>
</dbReference>
<keyword evidence="3" id="KW-1185">Reference proteome</keyword>
<reference evidence="2 3" key="1">
    <citation type="submission" date="2019-05" db="EMBL/GenBank/DDBJ databases">
        <authorList>
            <person name="Murphy M.E."/>
            <person name="Alvaro L.E."/>
            <person name="Baker K.N."/>
            <person name="Baxter I.S."/>
            <person name="Brown M.R."/>
            <person name="Driscoll K.D."/>
            <person name="Elrubaie J.M."/>
            <person name="Feith S.L."/>
            <person name="Indihar D.F."/>
            <person name="Knoch V.T."/>
            <person name="Koirtyohann K.M."/>
            <person name="Kratz M.A."/>
            <person name="Lear A.H."/>
            <person name="Lindblom K.E."/>
            <person name="Marcus E.R."/>
            <person name="Sensor R."/>
            <person name="Sherman S.J."/>
            <person name="Swift V.R."/>
            <person name="White K.E."/>
            <person name="Wills S.J."/>
            <person name="Gatt S.M."/>
            <person name="Lohbauer S.A."/>
            <person name="Power T.R."/>
            <person name="Rosales K.A."/>
            <person name="Sisson B.M."/>
            <person name="Isern S."/>
            <person name="Michael S.F."/>
            <person name="Monti D.L."/>
            <person name="Garlena R.A."/>
            <person name="Russell D.A."/>
            <person name="Pope W.H."/>
            <person name="Jacobs-Sera D."/>
            <person name="Hatfull G.F."/>
        </authorList>
    </citation>
    <scope>NUCLEOTIDE SEQUENCE [LARGE SCALE GENOMIC DNA]</scope>
</reference>
<feature type="transmembrane region" description="Helical" evidence="1">
    <location>
        <begin position="51"/>
        <end position="70"/>
    </location>
</feature>
<keyword evidence="1" id="KW-0812">Transmembrane</keyword>
<proteinExistence type="predicted"/>
<protein>
    <submittedName>
        <fullName evidence="2">Membrane protein</fullName>
    </submittedName>
</protein>
<dbReference type="GeneID" id="77943117"/>
<keyword evidence="1" id="KW-1133">Transmembrane helix</keyword>
<evidence type="ECO:0000313" key="3">
    <source>
        <dbReference type="Proteomes" id="UP000319811"/>
    </source>
</evidence>
<feature type="transmembrane region" description="Helical" evidence="1">
    <location>
        <begin position="20"/>
        <end position="39"/>
    </location>
</feature>